<comment type="caution">
    <text evidence="1">The sequence shown here is derived from an EMBL/GenBank/DDBJ whole genome shotgun (WGS) entry which is preliminary data.</text>
</comment>
<dbReference type="EMBL" id="JAMKFB020000022">
    <property type="protein sequence ID" value="KAL0160877.1"/>
    <property type="molecule type" value="Genomic_DNA"/>
</dbReference>
<organism evidence="1 2">
    <name type="scientific">Cirrhinus mrigala</name>
    <name type="common">Mrigala</name>
    <dbReference type="NCBI Taxonomy" id="683832"/>
    <lineage>
        <taxon>Eukaryota</taxon>
        <taxon>Metazoa</taxon>
        <taxon>Chordata</taxon>
        <taxon>Craniata</taxon>
        <taxon>Vertebrata</taxon>
        <taxon>Euteleostomi</taxon>
        <taxon>Actinopterygii</taxon>
        <taxon>Neopterygii</taxon>
        <taxon>Teleostei</taxon>
        <taxon>Ostariophysi</taxon>
        <taxon>Cypriniformes</taxon>
        <taxon>Cyprinidae</taxon>
        <taxon>Labeoninae</taxon>
        <taxon>Labeonini</taxon>
        <taxon>Cirrhinus</taxon>
    </lineage>
</organism>
<gene>
    <name evidence="1" type="ORF">M9458_044602</name>
</gene>
<proteinExistence type="predicted"/>
<protein>
    <submittedName>
        <fullName evidence="1">Uncharacterized protein</fullName>
    </submittedName>
</protein>
<accession>A0ABD0NFV2</accession>
<sequence length="76" mass="8041">VEKLNEATLPVEEISANAGENREAIVPVTDGETAVALVGEIAEVEPADRSNEEEEVIVNPVELNEAESRSDDAGPI</sequence>
<reference evidence="1 2" key="1">
    <citation type="submission" date="2024-05" db="EMBL/GenBank/DDBJ databases">
        <title>Genome sequencing and assembly of Indian major carp, Cirrhinus mrigala (Hamilton, 1822).</title>
        <authorList>
            <person name="Mohindra V."/>
            <person name="Chowdhury L.M."/>
            <person name="Lal K."/>
            <person name="Jena J.K."/>
        </authorList>
    </citation>
    <scope>NUCLEOTIDE SEQUENCE [LARGE SCALE GENOMIC DNA]</scope>
    <source>
        <strain evidence="1">CM1030</strain>
        <tissue evidence="1">Blood</tissue>
    </source>
</reference>
<keyword evidence="2" id="KW-1185">Reference proteome</keyword>
<name>A0ABD0NFV2_CIRMR</name>
<dbReference type="AlphaFoldDB" id="A0ABD0NFV2"/>
<dbReference type="Proteomes" id="UP001529510">
    <property type="component" value="Unassembled WGS sequence"/>
</dbReference>
<evidence type="ECO:0000313" key="1">
    <source>
        <dbReference type="EMBL" id="KAL0160877.1"/>
    </source>
</evidence>
<feature type="non-terminal residue" evidence="1">
    <location>
        <position position="1"/>
    </location>
</feature>
<evidence type="ECO:0000313" key="2">
    <source>
        <dbReference type="Proteomes" id="UP001529510"/>
    </source>
</evidence>